<evidence type="ECO:0000256" key="1">
    <source>
        <dbReference type="SAM" id="MobiDB-lite"/>
    </source>
</evidence>
<protein>
    <submittedName>
        <fullName evidence="2">Uncharacterized protein</fullName>
    </submittedName>
</protein>
<evidence type="ECO:0000313" key="2">
    <source>
        <dbReference type="EMBL" id="KKK85280.1"/>
    </source>
</evidence>
<feature type="compositionally biased region" description="Basic and acidic residues" evidence="1">
    <location>
        <begin position="64"/>
        <end position="73"/>
    </location>
</feature>
<proteinExistence type="predicted"/>
<gene>
    <name evidence="2" type="ORF">LCGC14_2774880</name>
</gene>
<name>A0A0F8ZGZ4_9ZZZZ</name>
<organism evidence="2">
    <name type="scientific">marine sediment metagenome</name>
    <dbReference type="NCBI Taxonomy" id="412755"/>
    <lineage>
        <taxon>unclassified sequences</taxon>
        <taxon>metagenomes</taxon>
        <taxon>ecological metagenomes</taxon>
    </lineage>
</organism>
<reference evidence="2" key="1">
    <citation type="journal article" date="2015" name="Nature">
        <title>Complex archaea that bridge the gap between prokaryotes and eukaryotes.</title>
        <authorList>
            <person name="Spang A."/>
            <person name="Saw J.H."/>
            <person name="Jorgensen S.L."/>
            <person name="Zaremba-Niedzwiedzka K."/>
            <person name="Martijn J."/>
            <person name="Lind A.E."/>
            <person name="van Eijk R."/>
            <person name="Schleper C."/>
            <person name="Guy L."/>
            <person name="Ettema T.J."/>
        </authorList>
    </citation>
    <scope>NUCLEOTIDE SEQUENCE</scope>
</reference>
<dbReference type="AlphaFoldDB" id="A0A0F8ZGZ4"/>
<accession>A0A0F8ZGZ4</accession>
<dbReference type="EMBL" id="LAZR01051382">
    <property type="protein sequence ID" value="KKK85280.1"/>
    <property type="molecule type" value="Genomic_DNA"/>
</dbReference>
<feature type="non-terminal residue" evidence="2">
    <location>
        <position position="415"/>
    </location>
</feature>
<feature type="non-terminal residue" evidence="2">
    <location>
        <position position="1"/>
    </location>
</feature>
<feature type="region of interest" description="Disordered" evidence="1">
    <location>
        <begin position="44"/>
        <end position="80"/>
    </location>
</feature>
<comment type="caution">
    <text evidence="2">The sequence shown here is derived from an EMBL/GenBank/DDBJ whole genome shotgun (WGS) entry which is preliminary data.</text>
</comment>
<sequence length="415" mass="46939">LIPGFSDRFFDRVDQERTRREEAERKEQELGYAAAMRKFREAERKYQPLTRKQSGDVLSGRPVGTERREDTEPVKAGWALDNPPMGTALWSNRVKAAIDKKSRGLTLSPEEKRAHESVTSVVEFSYADIPEEQKLWIDSLTLKSGRELPLRMSAATATGRLLNSWQSEWQQHQPDWKRSDADRAGAIALDNQFEDWRENLRESGVEEDFIPLFIEIELRKHELLEARLEETNQFRVETARINKTPYQALNKEEIEAIAANTDKQIEGEFGAELKKLHDRGKSTLDRAREIPGFGASVGVFEIVDALVSPLLPIDPLDYARRPEERGKGVSIWRPREFFTEPGKQLEQVLEGVRGLGTIIDAPLIPLPAEMRPKGRVEGPKGPQPERDLSLGALFEVGAEEGIFGIGGRPTARVII</sequence>